<dbReference type="AlphaFoldDB" id="A0A917W7X8"/>
<evidence type="ECO:0000313" key="3">
    <source>
        <dbReference type="EMBL" id="GGL74591.1"/>
    </source>
</evidence>
<dbReference type="PROSITE" id="PS51257">
    <property type="entry name" value="PROKAR_LIPOPROTEIN"/>
    <property type="match status" value="1"/>
</dbReference>
<feature type="chain" id="PRO_5037938884" description="DUF5666 domain-containing protein" evidence="2">
    <location>
        <begin position="43"/>
        <end position="317"/>
    </location>
</feature>
<dbReference type="Proteomes" id="UP000613840">
    <property type="component" value="Unassembled WGS sequence"/>
</dbReference>
<feature type="region of interest" description="Disordered" evidence="1">
    <location>
        <begin position="167"/>
        <end position="201"/>
    </location>
</feature>
<feature type="compositionally biased region" description="Low complexity" evidence="1">
    <location>
        <begin position="41"/>
        <end position="51"/>
    </location>
</feature>
<feature type="region of interest" description="Disordered" evidence="1">
    <location>
        <begin position="41"/>
        <end position="67"/>
    </location>
</feature>
<keyword evidence="2" id="KW-0732">Signal</keyword>
<reference evidence="3" key="2">
    <citation type="submission" date="2020-09" db="EMBL/GenBank/DDBJ databases">
        <authorList>
            <person name="Sun Q."/>
            <person name="Zhou Y."/>
        </authorList>
    </citation>
    <scope>NUCLEOTIDE SEQUENCE</scope>
    <source>
        <strain evidence="3">CGMCC 4.7306</strain>
    </source>
</reference>
<sequence length="317" mass="30391">MIMELRFPKAAGRTASRTAALGSIAALAIVLASCSSSSSQQASSGGSAAAQPNAGTQTGAPAGNGQNAAAAQGTFGLIAEVDGKTLQVQSSSDQTAVTYTSKTTIEQVKTVTSKDIAAGWCATVVSSTKSSSSAGTAPSKITATSVSLTKPSGSTCGGFGGAAGGSGGGFSGGQRPSGAPSNFPGGGKAASARPTNMPGGNASARANMGTFASGKITKVSGSSFVIDAVSRTRGSQSSSTARTQAVTVTLTGSSKITAQATAKSSAIKEGLCVRANGKTDSTGAVAATALVLSSATKGTCTETGFGGFGGQRGGTNG</sequence>
<keyword evidence="4" id="KW-1185">Reference proteome</keyword>
<evidence type="ECO:0000313" key="4">
    <source>
        <dbReference type="Proteomes" id="UP000613840"/>
    </source>
</evidence>
<feature type="signal peptide" evidence="2">
    <location>
        <begin position="1"/>
        <end position="42"/>
    </location>
</feature>
<proteinExistence type="predicted"/>
<name>A0A917W7X8_9ACTN</name>
<reference evidence="3" key="1">
    <citation type="journal article" date="2014" name="Int. J. Syst. Evol. Microbiol.">
        <title>Complete genome sequence of Corynebacterium casei LMG S-19264T (=DSM 44701T), isolated from a smear-ripened cheese.</title>
        <authorList>
            <consortium name="US DOE Joint Genome Institute (JGI-PGF)"/>
            <person name="Walter F."/>
            <person name="Albersmeier A."/>
            <person name="Kalinowski J."/>
            <person name="Ruckert C."/>
        </authorList>
    </citation>
    <scope>NUCLEOTIDE SEQUENCE</scope>
    <source>
        <strain evidence="3">CGMCC 4.7306</strain>
    </source>
</reference>
<evidence type="ECO:0000256" key="2">
    <source>
        <dbReference type="SAM" id="SignalP"/>
    </source>
</evidence>
<organism evidence="3 4">
    <name type="scientific">Microlunatus endophyticus</name>
    <dbReference type="NCBI Taxonomy" id="1716077"/>
    <lineage>
        <taxon>Bacteria</taxon>
        <taxon>Bacillati</taxon>
        <taxon>Actinomycetota</taxon>
        <taxon>Actinomycetes</taxon>
        <taxon>Propionibacteriales</taxon>
        <taxon>Propionibacteriaceae</taxon>
        <taxon>Microlunatus</taxon>
    </lineage>
</organism>
<evidence type="ECO:0000256" key="1">
    <source>
        <dbReference type="SAM" id="MobiDB-lite"/>
    </source>
</evidence>
<gene>
    <name evidence="3" type="ORF">GCM10011575_36050</name>
</gene>
<dbReference type="EMBL" id="BMMZ01000010">
    <property type="protein sequence ID" value="GGL74591.1"/>
    <property type="molecule type" value="Genomic_DNA"/>
</dbReference>
<evidence type="ECO:0008006" key="5">
    <source>
        <dbReference type="Google" id="ProtNLM"/>
    </source>
</evidence>
<comment type="caution">
    <text evidence="3">The sequence shown here is derived from an EMBL/GenBank/DDBJ whole genome shotgun (WGS) entry which is preliminary data.</text>
</comment>
<accession>A0A917W7X8</accession>
<protein>
    <recommendedName>
        <fullName evidence="5">DUF5666 domain-containing protein</fullName>
    </recommendedName>
</protein>